<dbReference type="PANTHER" id="PTHR34701">
    <property type="entry name" value="TRANSCRIPTIONAL REGULATOR MRAZ"/>
    <property type="match status" value="1"/>
</dbReference>
<evidence type="ECO:0000256" key="5">
    <source>
        <dbReference type="ARBA" id="ARBA00023125"/>
    </source>
</evidence>
<keyword evidence="9" id="KW-0131">Cell cycle</keyword>
<comment type="similarity">
    <text evidence="7">Belongs to the MraZ family.</text>
</comment>
<dbReference type="Proteomes" id="UP000076717">
    <property type="component" value="Unassembled WGS sequence"/>
</dbReference>
<dbReference type="SUPFAM" id="SSF89447">
    <property type="entry name" value="AbrB/MazE/MraZ-like"/>
    <property type="match status" value="1"/>
</dbReference>
<keyword evidence="6 7" id="KW-0804">Transcription</keyword>
<keyword evidence="9" id="KW-0132">Cell division</keyword>
<dbReference type="InterPro" id="IPR038619">
    <property type="entry name" value="MraZ_sf"/>
</dbReference>
<keyword evidence="4 7" id="KW-0805">Transcription regulation</keyword>
<dbReference type="PANTHER" id="PTHR34701:SF1">
    <property type="entry name" value="TRANSCRIPTIONAL REGULATOR MRAZ"/>
    <property type="match status" value="1"/>
</dbReference>
<keyword evidence="2 7" id="KW-0963">Cytoplasm</keyword>
<dbReference type="GO" id="GO:0003700">
    <property type="term" value="F:DNA-binding transcription factor activity"/>
    <property type="evidence" value="ECO:0007669"/>
    <property type="project" value="UniProtKB-UniRule"/>
</dbReference>
<dbReference type="InterPro" id="IPR037914">
    <property type="entry name" value="SpoVT-AbrB_sf"/>
</dbReference>
<evidence type="ECO:0000313" key="9">
    <source>
        <dbReference type="EMBL" id="KZX21854.1"/>
    </source>
</evidence>
<dbReference type="Gene3D" id="3.40.1550.20">
    <property type="entry name" value="Transcriptional regulator MraZ domain"/>
    <property type="match status" value="1"/>
</dbReference>
<gene>
    <name evidence="7" type="primary">mraZ</name>
    <name evidence="9" type="ORF">ACH61_01016</name>
</gene>
<dbReference type="EMBL" id="LIIN01000023">
    <property type="protein sequence ID" value="KZX21854.1"/>
    <property type="molecule type" value="Genomic_DNA"/>
</dbReference>
<dbReference type="GO" id="GO:0051301">
    <property type="term" value="P:cell division"/>
    <property type="evidence" value="ECO:0007669"/>
    <property type="project" value="UniProtKB-KW"/>
</dbReference>
<dbReference type="PATRIC" id="fig|1671680.3.peg.1065"/>
<dbReference type="HAMAP" id="MF_01008">
    <property type="entry name" value="MraZ"/>
    <property type="match status" value="1"/>
</dbReference>
<protein>
    <recommendedName>
        <fullName evidence="1 7">Transcriptional regulator MraZ</fullName>
    </recommendedName>
</protein>
<dbReference type="Pfam" id="PF02381">
    <property type="entry name" value="MraZ"/>
    <property type="match status" value="2"/>
</dbReference>
<dbReference type="InterPro" id="IPR020603">
    <property type="entry name" value="MraZ_dom"/>
</dbReference>
<dbReference type="InterPro" id="IPR035644">
    <property type="entry name" value="MraZ_C"/>
</dbReference>
<dbReference type="GO" id="GO:0005737">
    <property type="term" value="C:cytoplasm"/>
    <property type="evidence" value="ECO:0007669"/>
    <property type="project" value="UniProtKB-UniRule"/>
</dbReference>
<feature type="domain" description="SpoVT-AbrB" evidence="8">
    <location>
        <begin position="81"/>
        <end position="124"/>
    </location>
</feature>
<keyword evidence="10" id="KW-1185">Reference proteome</keyword>
<dbReference type="InterPro" id="IPR035642">
    <property type="entry name" value="MraZ_N"/>
</dbReference>
<dbReference type="CDD" id="cd16321">
    <property type="entry name" value="MraZ_C"/>
    <property type="match status" value="1"/>
</dbReference>
<feature type="domain" description="SpoVT-AbrB" evidence="8">
    <location>
        <begin position="10"/>
        <end position="52"/>
    </location>
</feature>
<dbReference type="PROSITE" id="PS51740">
    <property type="entry name" value="SPOVT_ABRB"/>
    <property type="match status" value="2"/>
</dbReference>
<sequence length="148" mass="16640">MRDSPLFLGTHSPKLDEKGRVILPAKFRDELSSGVVVTRGQERCLYVFSQAEFEVMHEKIRQAPVTSKQARDFLRVFLSGASAETPDKQNRITLPAPLRAYAGLDRDLTVIGAGNRAEIWAQGAWEDYLQEQESVFSDTQEEVIPGLF</sequence>
<dbReference type="GO" id="GO:0000976">
    <property type="term" value="F:transcription cis-regulatory region binding"/>
    <property type="evidence" value="ECO:0007669"/>
    <property type="project" value="TreeGrafter"/>
</dbReference>
<evidence type="ECO:0000256" key="7">
    <source>
        <dbReference type="HAMAP-Rule" id="MF_01008"/>
    </source>
</evidence>
<name>A0A168G7Q5_9MICO</name>
<evidence type="ECO:0000256" key="2">
    <source>
        <dbReference type="ARBA" id="ARBA00022490"/>
    </source>
</evidence>
<evidence type="ECO:0000313" key="10">
    <source>
        <dbReference type="Proteomes" id="UP000076717"/>
    </source>
</evidence>
<dbReference type="CDD" id="cd16320">
    <property type="entry name" value="MraZ_N"/>
    <property type="match status" value="1"/>
</dbReference>
<dbReference type="GO" id="GO:2000143">
    <property type="term" value="P:negative regulation of DNA-templated transcription initiation"/>
    <property type="evidence" value="ECO:0007669"/>
    <property type="project" value="TreeGrafter"/>
</dbReference>
<dbReference type="InterPro" id="IPR007159">
    <property type="entry name" value="SpoVT-AbrB_dom"/>
</dbReference>
<reference evidence="9 10" key="1">
    <citation type="submission" date="2015-08" db="EMBL/GenBank/DDBJ databases">
        <title>Draft Genome Sequence of Rathayibacter sp. Strain VKM Ac-2596 Isolated from Leaf Gall Induced by Plant-Parasitic Nematodes.</title>
        <authorList>
            <person name="Vasilenko O.V."/>
            <person name="Starodumova I.P."/>
            <person name="Tarlachkov S.V."/>
            <person name="Dorofeeva L.V."/>
            <person name="Evtushenko L.I."/>
        </authorList>
    </citation>
    <scope>NUCLEOTIDE SEQUENCE [LARGE SCALE GENOMIC DNA]</scope>
    <source>
        <strain evidence="9 10">VKM Ac-2596</strain>
    </source>
</reference>
<dbReference type="AlphaFoldDB" id="A0A168G7Q5"/>
<comment type="subcellular location">
    <subcellularLocation>
        <location evidence="7">Cytoplasm</location>
        <location evidence="7">Nucleoid</location>
    </subcellularLocation>
</comment>
<comment type="caution">
    <text evidence="9">The sequence shown here is derived from an EMBL/GenBank/DDBJ whole genome shotgun (WGS) entry which is preliminary data.</text>
</comment>
<dbReference type="GO" id="GO:0009295">
    <property type="term" value="C:nucleoid"/>
    <property type="evidence" value="ECO:0007669"/>
    <property type="project" value="UniProtKB-SubCell"/>
</dbReference>
<evidence type="ECO:0000256" key="4">
    <source>
        <dbReference type="ARBA" id="ARBA00023015"/>
    </source>
</evidence>
<comment type="subunit">
    <text evidence="7">Forms oligomers.</text>
</comment>
<evidence type="ECO:0000256" key="1">
    <source>
        <dbReference type="ARBA" id="ARBA00013860"/>
    </source>
</evidence>
<evidence type="ECO:0000256" key="3">
    <source>
        <dbReference type="ARBA" id="ARBA00022737"/>
    </source>
</evidence>
<organism evidence="9 10">
    <name type="scientific">Rathayibacter tanaceti</name>
    <dbReference type="NCBI Taxonomy" id="1671680"/>
    <lineage>
        <taxon>Bacteria</taxon>
        <taxon>Bacillati</taxon>
        <taxon>Actinomycetota</taxon>
        <taxon>Actinomycetes</taxon>
        <taxon>Micrococcales</taxon>
        <taxon>Microbacteriaceae</taxon>
        <taxon>Rathayibacter</taxon>
    </lineage>
</organism>
<keyword evidence="5 7" id="KW-0238">DNA-binding</keyword>
<accession>A0A168G7Q5</accession>
<evidence type="ECO:0000259" key="8">
    <source>
        <dbReference type="PROSITE" id="PS51740"/>
    </source>
</evidence>
<dbReference type="InterPro" id="IPR003444">
    <property type="entry name" value="MraZ"/>
</dbReference>
<dbReference type="NCBIfam" id="TIGR00242">
    <property type="entry name" value="division/cell wall cluster transcriptional repressor MraZ"/>
    <property type="match status" value="1"/>
</dbReference>
<keyword evidence="3" id="KW-0677">Repeat</keyword>
<proteinExistence type="inferred from homology"/>
<evidence type="ECO:0000256" key="6">
    <source>
        <dbReference type="ARBA" id="ARBA00023163"/>
    </source>
</evidence>